<protein>
    <submittedName>
        <fullName evidence="1">Uncharacterized protein</fullName>
    </submittedName>
</protein>
<gene>
    <name evidence="1" type="ORF">RJT34_25010</name>
</gene>
<keyword evidence="2" id="KW-1185">Reference proteome</keyword>
<sequence length="69" mass="7971">MGFHTLMPEANIHHWSCRETAIHPLGVWHKGQIVGVRRGGVELSWQWRTAATERTHSMLNKAMELVNLR</sequence>
<accession>A0AAN9FR28</accession>
<dbReference type="Proteomes" id="UP001359559">
    <property type="component" value="Unassembled WGS sequence"/>
</dbReference>
<name>A0AAN9FR28_CLITE</name>
<reference evidence="1 2" key="1">
    <citation type="submission" date="2024-01" db="EMBL/GenBank/DDBJ databases">
        <title>The genomes of 5 underutilized Papilionoideae crops provide insights into root nodulation and disease resistance.</title>
        <authorList>
            <person name="Yuan L."/>
        </authorList>
    </citation>
    <scope>NUCLEOTIDE SEQUENCE [LARGE SCALE GENOMIC DNA]</scope>
    <source>
        <strain evidence="1">LY-2023</strain>
        <tissue evidence="1">Leaf</tissue>
    </source>
</reference>
<evidence type="ECO:0000313" key="1">
    <source>
        <dbReference type="EMBL" id="KAK7279949.1"/>
    </source>
</evidence>
<comment type="caution">
    <text evidence="1">The sequence shown here is derived from an EMBL/GenBank/DDBJ whole genome shotgun (WGS) entry which is preliminary data.</text>
</comment>
<dbReference type="AlphaFoldDB" id="A0AAN9FR28"/>
<proteinExistence type="predicted"/>
<dbReference type="EMBL" id="JAYKXN010000006">
    <property type="protein sequence ID" value="KAK7279949.1"/>
    <property type="molecule type" value="Genomic_DNA"/>
</dbReference>
<organism evidence="1 2">
    <name type="scientific">Clitoria ternatea</name>
    <name type="common">Butterfly pea</name>
    <dbReference type="NCBI Taxonomy" id="43366"/>
    <lineage>
        <taxon>Eukaryota</taxon>
        <taxon>Viridiplantae</taxon>
        <taxon>Streptophyta</taxon>
        <taxon>Embryophyta</taxon>
        <taxon>Tracheophyta</taxon>
        <taxon>Spermatophyta</taxon>
        <taxon>Magnoliopsida</taxon>
        <taxon>eudicotyledons</taxon>
        <taxon>Gunneridae</taxon>
        <taxon>Pentapetalae</taxon>
        <taxon>rosids</taxon>
        <taxon>fabids</taxon>
        <taxon>Fabales</taxon>
        <taxon>Fabaceae</taxon>
        <taxon>Papilionoideae</taxon>
        <taxon>50 kb inversion clade</taxon>
        <taxon>NPAAA clade</taxon>
        <taxon>indigoferoid/millettioid clade</taxon>
        <taxon>Phaseoleae</taxon>
        <taxon>Clitoria</taxon>
    </lineage>
</organism>
<evidence type="ECO:0000313" key="2">
    <source>
        <dbReference type="Proteomes" id="UP001359559"/>
    </source>
</evidence>